<dbReference type="PANTHER" id="PTHR21686:SF12">
    <property type="entry name" value="DEOXYNUCLEOTIDYLTRANSFERASE TERMINAL-INTERACTING PROTEIN 2"/>
    <property type="match status" value="1"/>
</dbReference>
<dbReference type="EMBL" id="JAMFTS010000004">
    <property type="protein sequence ID" value="KAJ4763987.1"/>
    <property type="molecule type" value="Genomic_DNA"/>
</dbReference>
<dbReference type="AlphaFoldDB" id="A0AAV8D686"/>
<evidence type="ECO:0000313" key="5">
    <source>
        <dbReference type="EMBL" id="KAJ4763987.1"/>
    </source>
</evidence>
<organism evidence="5 6">
    <name type="scientific">Rhynchospora pubera</name>
    <dbReference type="NCBI Taxonomy" id="906938"/>
    <lineage>
        <taxon>Eukaryota</taxon>
        <taxon>Viridiplantae</taxon>
        <taxon>Streptophyta</taxon>
        <taxon>Embryophyta</taxon>
        <taxon>Tracheophyta</taxon>
        <taxon>Spermatophyta</taxon>
        <taxon>Magnoliopsida</taxon>
        <taxon>Liliopsida</taxon>
        <taxon>Poales</taxon>
        <taxon>Cyperaceae</taxon>
        <taxon>Cyperoideae</taxon>
        <taxon>Rhynchosporeae</taxon>
        <taxon>Rhynchospora</taxon>
    </lineage>
</organism>
<feature type="compositionally biased region" description="Basic and acidic residues" evidence="3">
    <location>
        <begin position="316"/>
        <end position="325"/>
    </location>
</feature>
<dbReference type="GO" id="GO:0003723">
    <property type="term" value="F:RNA binding"/>
    <property type="evidence" value="ECO:0007669"/>
    <property type="project" value="TreeGrafter"/>
</dbReference>
<proteinExistence type="predicted"/>
<keyword evidence="2" id="KW-0539">Nucleus</keyword>
<dbReference type="Pfam" id="PF08698">
    <property type="entry name" value="Fcf2"/>
    <property type="match status" value="1"/>
</dbReference>
<sequence length="334" mass="38131">MIESFATFVPYQRFLGFCEGGLEEGFGERSSVSVGSTSCGPFIKSNDSETFSSSPYWVGFAAVPLDTDPKQKRENRLRFSSPRCTGNTEKPYIEIERERSREKIVSPTASPLNLATFDFLNRLRLAERKMLGSKPEIGLTWSPKISFAQMESKETASTSKMQESVWKPETQLVDGLFVPPRDPRKLNKLLRKNVKDTTGKSWFDMPAPTITPELKADLEILKLRSVIDPKQHFKKAVGNSKALPKYFQVGTVIEPASEYFSGRLTKKERKPTLADELLSDPAFKAYKKRKIGEIAESRRPRNVEKWKIKGNKTFKSAKEKRENLYKPRKRKSQF</sequence>
<feature type="domain" description="Fcf2 pre-rRNA processing C-terminal" evidence="4">
    <location>
        <begin position="195"/>
        <end position="290"/>
    </location>
</feature>
<comment type="subcellular location">
    <subcellularLocation>
        <location evidence="1">Nucleus</location>
        <location evidence="1">Nucleolus</location>
    </subcellularLocation>
</comment>
<evidence type="ECO:0000313" key="6">
    <source>
        <dbReference type="Proteomes" id="UP001140206"/>
    </source>
</evidence>
<comment type="caution">
    <text evidence="5">The sequence shown here is derived from an EMBL/GenBank/DDBJ whole genome shotgun (WGS) entry which is preliminary data.</text>
</comment>
<dbReference type="InterPro" id="IPR039883">
    <property type="entry name" value="Fcf2/DNTTIP2"/>
</dbReference>
<accession>A0AAV8D686</accession>
<dbReference type="Proteomes" id="UP001140206">
    <property type="component" value="Chromosome 4"/>
</dbReference>
<dbReference type="PANTHER" id="PTHR21686">
    <property type="entry name" value="DEOXYNUCLEOTIDYLTRANSFERASE TERMINAL-INTERACTING PROTEIN 2"/>
    <property type="match status" value="1"/>
</dbReference>
<keyword evidence="6" id="KW-1185">Reference proteome</keyword>
<name>A0AAV8D686_9POAL</name>
<evidence type="ECO:0000256" key="2">
    <source>
        <dbReference type="ARBA" id="ARBA00023242"/>
    </source>
</evidence>
<gene>
    <name evidence="5" type="ORF">LUZ62_074362</name>
</gene>
<dbReference type="InterPro" id="IPR014810">
    <property type="entry name" value="Fcf2_C"/>
</dbReference>
<feature type="region of interest" description="Disordered" evidence="3">
    <location>
        <begin position="305"/>
        <end position="334"/>
    </location>
</feature>
<evidence type="ECO:0000256" key="1">
    <source>
        <dbReference type="ARBA" id="ARBA00004604"/>
    </source>
</evidence>
<evidence type="ECO:0000259" key="4">
    <source>
        <dbReference type="Pfam" id="PF08698"/>
    </source>
</evidence>
<dbReference type="GO" id="GO:0005730">
    <property type="term" value="C:nucleolus"/>
    <property type="evidence" value="ECO:0007669"/>
    <property type="project" value="UniProtKB-SubCell"/>
</dbReference>
<evidence type="ECO:0000256" key="3">
    <source>
        <dbReference type="SAM" id="MobiDB-lite"/>
    </source>
</evidence>
<reference evidence="5" key="1">
    <citation type="submission" date="2022-08" db="EMBL/GenBank/DDBJ databases">
        <authorList>
            <person name="Marques A."/>
        </authorList>
    </citation>
    <scope>NUCLEOTIDE SEQUENCE</scope>
    <source>
        <strain evidence="5">RhyPub2mFocal</strain>
        <tissue evidence="5">Leaves</tissue>
    </source>
</reference>
<dbReference type="GO" id="GO:0006396">
    <property type="term" value="P:RNA processing"/>
    <property type="evidence" value="ECO:0007669"/>
    <property type="project" value="TreeGrafter"/>
</dbReference>
<protein>
    <submittedName>
        <fullName evidence="5">rRNA-processing protein fcf2</fullName>
    </submittedName>
</protein>